<dbReference type="Pfam" id="PF25909">
    <property type="entry name" value="zf-C2H2_AHC1"/>
    <property type="match status" value="1"/>
</dbReference>
<reference evidence="3" key="1">
    <citation type="submission" date="2023-03" db="EMBL/GenBank/DDBJ databases">
        <title>Emydomyces testavorans Genome Sequence.</title>
        <authorList>
            <person name="Hoyer L."/>
        </authorList>
    </citation>
    <scope>NUCLEOTIDE SEQUENCE</scope>
    <source>
        <strain evidence="3">16-2883</strain>
    </source>
</reference>
<protein>
    <recommendedName>
        <fullName evidence="2">AHC1-like C2H2 zinc-finger domain-containing protein</fullName>
    </recommendedName>
</protein>
<dbReference type="EMBL" id="CP120627">
    <property type="protein sequence ID" value="WEW55710.1"/>
    <property type="molecule type" value="Genomic_DNA"/>
</dbReference>
<feature type="compositionally biased region" description="Polar residues" evidence="1">
    <location>
        <begin position="683"/>
        <end position="694"/>
    </location>
</feature>
<name>A0AAF0DCF3_9EURO</name>
<evidence type="ECO:0000259" key="2">
    <source>
        <dbReference type="Pfam" id="PF25909"/>
    </source>
</evidence>
<feature type="compositionally biased region" description="Low complexity" evidence="1">
    <location>
        <begin position="492"/>
        <end position="503"/>
    </location>
</feature>
<dbReference type="Proteomes" id="UP001219355">
    <property type="component" value="Chromosome 1"/>
</dbReference>
<organism evidence="3 4">
    <name type="scientific">Emydomyces testavorans</name>
    <dbReference type="NCBI Taxonomy" id="2070801"/>
    <lineage>
        <taxon>Eukaryota</taxon>
        <taxon>Fungi</taxon>
        <taxon>Dikarya</taxon>
        <taxon>Ascomycota</taxon>
        <taxon>Pezizomycotina</taxon>
        <taxon>Eurotiomycetes</taxon>
        <taxon>Eurotiomycetidae</taxon>
        <taxon>Onygenales</taxon>
        <taxon>Nannizziopsiaceae</taxon>
        <taxon>Emydomyces</taxon>
    </lineage>
</organism>
<feature type="region of interest" description="Disordered" evidence="1">
    <location>
        <begin position="25"/>
        <end position="63"/>
    </location>
</feature>
<evidence type="ECO:0000313" key="4">
    <source>
        <dbReference type="Proteomes" id="UP001219355"/>
    </source>
</evidence>
<feature type="compositionally biased region" description="Polar residues" evidence="1">
    <location>
        <begin position="509"/>
        <end position="523"/>
    </location>
</feature>
<keyword evidence="4" id="KW-1185">Reference proteome</keyword>
<gene>
    <name evidence="3" type="ORF">PRK78_001143</name>
</gene>
<feature type="compositionally biased region" description="Low complexity" evidence="1">
    <location>
        <begin position="660"/>
        <end position="673"/>
    </location>
</feature>
<dbReference type="InterPro" id="IPR058706">
    <property type="entry name" value="zf-C2H2_AHC1-like"/>
</dbReference>
<feature type="region of interest" description="Disordered" evidence="1">
    <location>
        <begin position="90"/>
        <end position="134"/>
    </location>
</feature>
<sequence>MFRLIPWSIGGDKVTAEEVKMLAVPKQKSSTVVGPAPHKLKRRRTNSSESGQARGDIGIPSPTIKTESFQQLSAAQNNTNTVEHQVPLGRKSAADKLPSSTVTTKCSTTPQDSQGEGRNKQGSPPEQPNVRVAPSAASLHKMDIDTLRQTLEVQLNLEILLKHNELRLIDQEIAKCQIALEQLRRTSEIPYPASSVSGLTRTVSDGTGFAVPQPGTGRQPISPSPWGVTEGPYSRHYARWLLPDPRFDGGDPEPLPSTAYAANKGLAEGRTTRGSWAEGASRSQRSTAGAKLQALSSGYPPPKDKAGPMIMKRKSDGKFVKLVCLDCRRDNFSSTQGFINHCRIAHNRSFASHDAAATASGEPVEFDESGAVIGGNSESASNAPPGFVHPLIRSAYLLDSTARDAIQKRAPSKVQREDKTPNTLVARNASVDGQHCSITESTPRPRIRDMVMNPDFKASSQTPHLSALMERKGLGLDLLNLVDDALTKADIDSYSSDNDSIGDAMDVDTQPNDVGETQHNFRSTRLPARTVIPPMQSQRPSSRKGSDKGSRKVRSPAPLRRPPDPGPYRSPYIPVTVTRTSPRSERHPVQSGDIEMTNSNSPNLSPNTVESNQAPSLVSDDDDEYEVPSESGSPSPPPSESGHDNITFDNIEVQDSLVASGDGSTTSTTSVDYSETKQRHFSAVSQPPTTSPMKTRSLRRNRTSGPIEKTTVKTEQKHVAFVSPSVSPVKEKKANSRKPRRK</sequence>
<feature type="compositionally biased region" description="Polar residues" evidence="1">
    <location>
        <begin position="98"/>
        <end position="124"/>
    </location>
</feature>
<evidence type="ECO:0000313" key="3">
    <source>
        <dbReference type="EMBL" id="WEW55710.1"/>
    </source>
</evidence>
<feature type="compositionally biased region" description="Low complexity" evidence="1">
    <location>
        <begin position="598"/>
        <end position="607"/>
    </location>
</feature>
<accession>A0AAF0DCF3</accession>
<feature type="region of interest" description="Disordered" evidence="1">
    <location>
        <begin position="492"/>
        <end position="742"/>
    </location>
</feature>
<evidence type="ECO:0000256" key="1">
    <source>
        <dbReference type="SAM" id="MobiDB-lite"/>
    </source>
</evidence>
<proteinExistence type="predicted"/>
<feature type="region of interest" description="Disordered" evidence="1">
    <location>
        <begin position="264"/>
        <end position="309"/>
    </location>
</feature>
<dbReference type="AlphaFoldDB" id="A0AAF0DCF3"/>
<feature type="domain" description="AHC1-like C2H2 zinc-finger" evidence="2">
    <location>
        <begin position="309"/>
        <end position="356"/>
    </location>
</feature>